<proteinExistence type="predicted"/>
<reference evidence="1" key="2">
    <citation type="submission" date="2022-01" db="EMBL/GenBank/DDBJ databases">
        <authorList>
            <person name="Yamashiro T."/>
            <person name="Shiraishi A."/>
            <person name="Satake H."/>
            <person name="Nakayama K."/>
        </authorList>
    </citation>
    <scope>NUCLEOTIDE SEQUENCE</scope>
</reference>
<organism evidence="1 2">
    <name type="scientific">Tanacetum coccineum</name>
    <dbReference type="NCBI Taxonomy" id="301880"/>
    <lineage>
        <taxon>Eukaryota</taxon>
        <taxon>Viridiplantae</taxon>
        <taxon>Streptophyta</taxon>
        <taxon>Embryophyta</taxon>
        <taxon>Tracheophyta</taxon>
        <taxon>Spermatophyta</taxon>
        <taxon>Magnoliopsida</taxon>
        <taxon>eudicotyledons</taxon>
        <taxon>Gunneridae</taxon>
        <taxon>Pentapetalae</taxon>
        <taxon>asterids</taxon>
        <taxon>campanulids</taxon>
        <taxon>Asterales</taxon>
        <taxon>Asteraceae</taxon>
        <taxon>Asteroideae</taxon>
        <taxon>Anthemideae</taxon>
        <taxon>Anthemidinae</taxon>
        <taxon>Tanacetum</taxon>
    </lineage>
</organism>
<name>A0ABQ5BGT8_9ASTR</name>
<evidence type="ECO:0000313" key="1">
    <source>
        <dbReference type="EMBL" id="GJT12723.1"/>
    </source>
</evidence>
<accession>A0ABQ5BGT8</accession>
<comment type="caution">
    <text evidence="1">The sequence shown here is derived from an EMBL/GenBank/DDBJ whole genome shotgun (WGS) entry which is preliminary data.</text>
</comment>
<keyword evidence="2" id="KW-1185">Reference proteome</keyword>
<gene>
    <name evidence="1" type="ORF">Tco_0859765</name>
</gene>
<dbReference type="EMBL" id="BQNB010013171">
    <property type="protein sequence ID" value="GJT12723.1"/>
    <property type="molecule type" value="Genomic_DNA"/>
</dbReference>
<evidence type="ECO:0000313" key="2">
    <source>
        <dbReference type="Proteomes" id="UP001151760"/>
    </source>
</evidence>
<sequence>MNNTNCCLAAVTQTLSAVTLRRLLIPTTSFRNFHELDDELLVKLQDYWWKNGKACNNSNVQEKEEQRNDRQCDAAHNASVCKIRRFKMIKYSFGQDEEYVVVKECEYDDLANTNEDACRAYQEIFRSIDEGWVVTRAE</sequence>
<reference evidence="1" key="1">
    <citation type="journal article" date="2022" name="Int. J. Mol. Sci.">
        <title>Draft Genome of Tanacetum Coccineum: Genomic Comparison of Closely Related Tanacetum-Family Plants.</title>
        <authorList>
            <person name="Yamashiro T."/>
            <person name="Shiraishi A."/>
            <person name="Nakayama K."/>
            <person name="Satake H."/>
        </authorList>
    </citation>
    <scope>NUCLEOTIDE SEQUENCE</scope>
</reference>
<protein>
    <submittedName>
        <fullName evidence="1">Uncharacterized protein</fullName>
    </submittedName>
</protein>
<dbReference type="Proteomes" id="UP001151760">
    <property type="component" value="Unassembled WGS sequence"/>
</dbReference>